<evidence type="ECO:0000313" key="2">
    <source>
        <dbReference type="Proteomes" id="UP001479436"/>
    </source>
</evidence>
<dbReference type="PANTHER" id="PTHR13618">
    <property type="entry name" value="LEUCINE ZIPPER CONTAINING TRANSCRIPTION FACTOR LZF1"/>
    <property type="match status" value="1"/>
</dbReference>
<dbReference type="InterPro" id="IPR028241">
    <property type="entry name" value="RAVE2/Rogdi"/>
</dbReference>
<keyword evidence="2" id="KW-1185">Reference proteome</keyword>
<dbReference type="Proteomes" id="UP001479436">
    <property type="component" value="Unassembled WGS sequence"/>
</dbReference>
<sequence>MYYNKQEALSTALQKEDKCLSKELEWLLDTQLEPTLSMVKEHLESAREVYIAASKAENSVNTLALSSTNSDALKGFVKISGFQLRRADLQIKLPGFNKGHLFQSSLQPTKPYTLEQIQTSHNYLELAWEELEFGRFPRYKDAVKNHLESILNFINRGIESLHKVDEEKLFPNKVCDPKMFQPELPSDLIVQFYVKGSAIVANALTIQLHQNMPTSSGILRKKNTHKINQYKGMYAEITGEIAVETHCPSLAAALSGLTQAAIACQQLLAKLSAFA</sequence>
<dbReference type="Pfam" id="PF10259">
    <property type="entry name" value="Rogdi_lz"/>
    <property type="match status" value="1"/>
</dbReference>
<reference evidence="1 2" key="1">
    <citation type="submission" date="2023-04" db="EMBL/GenBank/DDBJ databases">
        <title>Genome of Basidiobolus ranarum AG-B5.</title>
        <authorList>
            <person name="Stajich J.E."/>
            <person name="Carter-House D."/>
            <person name="Gryganskyi A."/>
        </authorList>
    </citation>
    <scope>NUCLEOTIDE SEQUENCE [LARGE SCALE GENOMIC DNA]</scope>
    <source>
        <strain evidence="1 2">AG-B5</strain>
    </source>
</reference>
<dbReference type="EMBL" id="JASJQH010007656">
    <property type="protein sequence ID" value="KAK9703249.1"/>
    <property type="molecule type" value="Genomic_DNA"/>
</dbReference>
<gene>
    <name evidence="1" type="ORF">K7432_010836</name>
</gene>
<protein>
    <recommendedName>
        <fullName evidence="3">RAVE subunit 2/Rogdi</fullName>
    </recommendedName>
</protein>
<proteinExistence type="predicted"/>
<evidence type="ECO:0008006" key="3">
    <source>
        <dbReference type="Google" id="ProtNLM"/>
    </source>
</evidence>
<dbReference type="PANTHER" id="PTHR13618:SF1">
    <property type="entry name" value="PROTEIN ROGDI HOMOLOG"/>
    <property type="match status" value="1"/>
</dbReference>
<evidence type="ECO:0000313" key="1">
    <source>
        <dbReference type="EMBL" id="KAK9703249.1"/>
    </source>
</evidence>
<accession>A0ABR2VUV7</accession>
<name>A0ABR2VUV7_9FUNG</name>
<organism evidence="1 2">
    <name type="scientific">Basidiobolus ranarum</name>
    <dbReference type="NCBI Taxonomy" id="34480"/>
    <lineage>
        <taxon>Eukaryota</taxon>
        <taxon>Fungi</taxon>
        <taxon>Fungi incertae sedis</taxon>
        <taxon>Zoopagomycota</taxon>
        <taxon>Entomophthoromycotina</taxon>
        <taxon>Basidiobolomycetes</taxon>
        <taxon>Basidiobolales</taxon>
        <taxon>Basidiobolaceae</taxon>
        <taxon>Basidiobolus</taxon>
    </lineage>
</organism>
<comment type="caution">
    <text evidence="1">The sequence shown here is derived from an EMBL/GenBank/DDBJ whole genome shotgun (WGS) entry which is preliminary data.</text>
</comment>